<sequence>MGCDNKTDLPQRLTLAFCWNNALILHGLFSLFSVDTLVMVGGLLPTSHHETRIEALFLPAPITLQNLVVQGLTKYLYAFLGRVMAPGRLQGLATSPRRDDVPSLHQFLQSPAGAAQNLVSINITPRMEFLYDASPDAPGAPLVRKTFGAAIAQCTRVQYLQLGLAHCPPWESEPHNTLCPLLANLPASLRAFSFHVWIMIPPQVRQSWNAVARSLAAVDRSLDPGPAGEGFRHLRRVELHVHFCEWKVDVFGRSGRSGDSDAAEKRARGQDIERVAAAMPLPRLKAAGLLREFRVDSVERGPGNIAPTCSAPRSHIAPPSSASGLGSSIRTTTLQIPSSGLIPSPILANLPATLRTFKFALHIRLDTADLWCCTSTSIGLETVDRILAPPSPSMDGREVWAYIMLYNFALASRCEQ</sequence>
<evidence type="ECO:0000256" key="2">
    <source>
        <dbReference type="SAM" id="Phobius"/>
    </source>
</evidence>
<comment type="caution">
    <text evidence="3">The sequence shown here is derived from an EMBL/GenBank/DDBJ whole genome shotgun (WGS) entry which is preliminary data.</text>
</comment>
<feature type="transmembrane region" description="Helical" evidence="2">
    <location>
        <begin position="23"/>
        <end position="44"/>
    </location>
</feature>
<evidence type="ECO:0000256" key="1">
    <source>
        <dbReference type="SAM" id="MobiDB-lite"/>
    </source>
</evidence>
<feature type="compositionally biased region" description="Low complexity" evidence="1">
    <location>
        <begin position="316"/>
        <end position="326"/>
    </location>
</feature>
<organism evidence="3 4">
    <name type="scientific">Ganoderma sinense ZZ0214-1</name>
    <dbReference type="NCBI Taxonomy" id="1077348"/>
    <lineage>
        <taxon>Eukaryota</taxon>
        <taxon>Fungi</taxon>
        <taxon>Dikarya</taxon>
        <taxon>Basidiomycota</taxon>
        <taxon>Agaricomycotina</taxon>
        <taxon>Agaricomycetes</taxon>
        <taxon>Polyporales</taxon>
        <taxon>Polyporaceae</taxon>
        <taxon>Ganoderma</taxon>
    </lineage>
</organism>
<feature type="region of interest" description="Disordered" evidence="1">
    <location>
        <begin position="304"/>
        <end position="326"/>
    </location>
</feature>
<protein>
    <submittedName>
        <fullName evidence="3">Uncharacterized protein</fullName>
    </submittedName>
</protein>
<evidence type="ECO:0000313" key="4">
    <source>
        <dbReference type="Proteomes" id="UP000230002"/>
    </source>
</evidence>
<keyword evidence="2" id="KW-1133">Transmembrane helix</keyword>
<reference evidence="3 4" key="1">
    <citation type="journal article" date="2015" name="Sci. Rep.">
        <title>Chromosome-level genome map provides insights into diverse defense mechanisms in the medicinal fungus Ganoderma sinense.</title>
        <authorList>
            <person name="Zhu Y."/>
            <person name="Xu J."/>
            <person name="Sun C."/>
            <person name="Zhou S."/>
            <person name="Xu H."/>
            <person name="Nelson D.R."/>
            <person name="Qian J."/>
            <person name="Song J."/>
            <person name="Luo H."/>
            <person name="Xiang L."/>
            <person name="Li Y."/>
            <person name="Xu Z."/>
            <person name="Ji A."/>
            <person name="Wang L."/>
            <person name="Lu S."/>
            <person name="Hayward A."/>
            <person name="Sun W."/>
            <person name="Li X."/>
            <person name="Schwartz D.C."/>
            <person name="Wang Y."/>
            <person name="Chen S."/>
        </authorList>
    </citation>
    <scope>NUCLEOTIDE SEQUENCE [LARGE SCALE GENOMIC DNA]</scope>
    <source>
        <strain evidence="3 4">ZZ0214-1</strain>
    </source>
</reference>
<dbReference type="Proteomes" id="UP000230002">
    <property type="component" value="Unassembled WGS sequence"/>
</dbReference>
<keyword evidence="2" id="KW-0812">Transmembrane</keyword>
<evidence type="ECO:0000313" key="3">
    <source>
        <dbReference type="EMBL" id="PIL25705.1"/>
    </source>
</evidence>
<name>A0A2G8RW15_9APHY</name>
<proteinExistence type="predicted"/>
<dbReference type="EMBL" id="AYKW01000045">
    <property type="protein sequence ID" value="PIL25705.1"/>
    <property type="molecule type" value="Genomic_DNA"/>
</dbReference>
<accession>A0A2G8RW15</accession>
<dbReference type="AlphaFoldDB" id="A0A2G8RW15"/>
<gene>
    <name evidence="3" type="ORF">GSI_11455</name>
</gene>
<dbReference type="OrthoDB" id="2755804at2759"/>
<keyword evidence="2" id="KW-0472">Membrane</keyword>
<keyword evidence="4" id="KW-1185">Reference proteome</keyword>